<evidence type="ECO:0000256" key="1">
    <source>
        <dbReference type="SAM" id="Phobius"/>
    </source>
</evidence>
<accession>A0A382Q0R9</accession>
<dbReference type="AlphaFoldDB" id="A0A382Q0R9"/>
<evidence type="ECO:0000313" key="2">
    <source>
        <dbReference type="EMBL" id="SVC79193.1"/>
    </source>
</evidence>
<keyword evidence="1" id="KW-0812">Transmembrane</keyword>
<keyword evidence="1" id="KW-0472">Membrane</keyword>
<name>A0A382Q0R9_9ZZZZ</name>
<protein>
    <submittedName>
        <fullName evidence="2">Uncharacterized protein</fullName>
    </submittedName>
</protein>
<proteinExistence type="predicted"/>
<feature type="transmembrane region" description="Helical" evidence="1">
    <location>
        <begin position="6"/>
        <end position="28"/>
    </location>
</feature>
<keyword evidence="1" id="KW-1133">Transmembrane helix</keyword>
<gene>
    <name evidence="2" type="ORF">METZ01_LOCUS332047</name>
</gene>
<organism evidence="2">
    <name type="scientific">marine metagenome</name>
    <dbReference type="NCBI Taxonomy" id="408172"/>
    <lineage>
        <taxon>unclassified sequences</taxon>
        <taxon>metagenomes</taxon>
        <taxon>ecological metagenomes</taxon>
    </lineage>
</organism>
<dbReference type="EMBL" id="UINC01111175">
    <property type="protein sequence ID" value="SVC79193.1"/>
    <property type="molecule type" value="Genomic_DNA"/>
</dbReference>
<sequence length="31" mass="3568">MKSSILAVAMGFFVFGRMNSLFMLYAMFDNQ</sequence>
<feature type="non-terminal residue" evidence="2">
    <location>
        <position position="31"/>
    </location>
</feature>
<reference evidence="2" key="1">
    <citation type="submission" date="2018-05" db="EMBL/GenBank/DDBJ databases">
        <authorList>
            <person name="Lanie J.A."/>
            <person name="Ng W.-L."/>
            <person name="Kazmierczak K.M."/>
            <person name="Andrzejewski T.M."/>
            <person name="Davidsen T.M."/>
            <person name="Wayne K.J."/>
            <person name="Tettelin H."/>
            <person name="Glass J.I."/>
            <person name="Rusch D."/>
            <person name="Podicherti R."/>
            <person name="Tsui H.-C.T."/>
            <person name="Winkler M.E."/>
        </authorList>
    </citation>
    <scope>NUCLEOTIDE SEQUENCE</scope>
</reference>